<comment type="subcellular location">
    <subcellularLocation>
        <location evidence="1">Periplasm</location>
    </subcellularLocation>
</comment>
<feature type="domain" description="Solute-binding protein family 5" evidence="3">
    <location>
        <begin position="157"/>
        <end position="500"/>
    </location>
</feature>
<dbReference type="PIRSF" id="PIRSF002741">
    <property type="entry name" value="MppA"/>
    <property type="match status" value="1"/>
</dbReference>
<dbReference type="EMBL" id="JAUSVR010000008">
    <property type="protein sequence ID" value="MDQ0511739.1"/>
    <property type="molecule type" value="Genomic_DNA"/>
</dbReference>
<evidence type="ECO:0000259" key="3">
    <source>
        <dbReference type="Pfam" id="PF00496"/>
    </source>
</evidence>
<dbReference type="InterPro" id="IPR000914">
    <property type="entry name" value="SBP_5_dom"/>
</dbReference>
<gene>
    <name evidence="4" type="ORF">QOZ99_002638</name>
</gene>
<evidence type="ECO:0000256" key="1">
    <source>
        <dbReference type="ARBA" id="ARBA00004418"/>
    </source>
</evidence>
<dbReference type="RefSeq" id="WP_306890437.1">
    <property type="nucleotide sequence ID" value="NZ_JAUSVR010000008.1"/>
</dbReference>
<dbReference type="Pfam" id="PF00496">
    <property type="entry name" value="SBP_bac_5"/>
    <property type="match status" value="1"/>
</dbReference>
<sequence>MIVYNMNDKILSALFGAWILPLYRLCGAPYFLSIQISAPDFTPPAFCERIAFKERAKSRVFQRTQGNMMDHFMSRRAFVGASAAALTLAMGASSSVSAQPKSTITVRIDRDITALDPAFRGGPHDANVVRAVFQRLAALKVDGSGLELDAAAELKQVDPTLIEFTLKPGQMFTDGFGEMTAEDVKFSFERFAVAPVDGKVSPYKADWAGLTEVEVTGTYTGRIKLSAPNAGLMTIAIGDCSGCIVSKKAVLERGAEHNTHPVGSGAYQVASVEKQRGAVLRRNPDYKGARPAFEEIRVNFIQDPKTTELALRSGELDFAVLPPSIAEPMRGASGLSVENYPGLAYIWLGINMQKAPFTDVRVRQAVRLALDVDQILLAGFNGKAPRLNALVMPPVLGYWKDAPIYKRNVAEARRLLAEAGQTSIKTRITILNQPAYQSMALVARALLQEVGISAEVDVQEGGTYWDAGKGEAGKNIDMFLMRFNGKLDPSFLMQWFTSSQIGLWNWQRFASPEYDQLAQQAIRELDPAKRAEIAIKAQQEMDKSAAFVWLTNDVAYVVRRTSVKPAFLPGAIDWQLDKFTPA</sequence>
<keyword evidence="5" id="KW-1185">Reference proteome</keyword>
<dbReference type="SUPFAM" id="SSF53850">
    <property type="entry name" value="Periplasmic binding protein-like II"/>
    <property type="match status" value="1"/>
</dbReference>
<organism evidence="4 5">
    <name type="scientific">Ancylobacter amanitiformis</name>
    <dbReference type="NCBI Taxonomy" id="217069"/>
    <lineage>
        <taxon>Bacteria</taxon>
        <taxon>Pseudomonadati</taxon>
        <taxon>Pseudomonadota</taxon>
        <taxon>Alphaproteobacteria</taxon>
        <taxon>Hyphomicrobiales</taxon>
        <taxon>Xanthobacteraceae</taxon>
        <taxon>Ancylobacter</taxon>
    </lineage>
</organism>
<comment type="caution">
    <text evidence="4">The sequence shown here is derived from an EMBL/GenBank/DDBJ whole genome shotgun (WGS) entry which is preliminary data.</text>
</comment>
<protein>
    <submittedName>
        <fullName evidence="4">Peptide/nickel transport system substrate-binding protein</fullName>
    </submittedName>
</protein>
<dbReference type="Gene3D" id="3.40.190.10">
    <property type="entry name" value="Periplasmic binding protein-like II"/>
    <property type="match status" value="1"/>
</dbReference>
<proteinExistence type="inferred from homology"/>
<comment type="similarity">
    <text evidence="2">Belongs to the bacterial solute-binding protein 5 family.</text>
</comment>
<accession>A0ABU0LST5</accession>
<name>A0ABU0LST5_9HYPH</name>
<dbReference type="Gene3D" id="3.10.105.10">
    <property type="entry name" value="Dipeptide-binding Protein, Domain 3"/>
    <property type="match status" value="1"/>
</dbReference>
<reference evidence="4 5" key="1">
    <citation type="submission" date="2023-07" db="EMBL/GenBank/DDBJ databases">
        <title>Genomic Encyclopedia of Type Strains, Phase IV (KMG-IV): sequencing the most valuable type-strain genomes for metagenomic binning, comparative biology and taxonomic classification.</title>
        <authorList>
            <person name="Goeker M."/>
        </authorList>
    </citation>
    <scope>NUCLEOTIDE SEQUENCE [LARGE SCALE GENOMIC DNA]</scope>
    <source>
        <strain evidence="4 5">DSM 15561</strain>
    </source>
</reference>
<evidence type="ECO:0000313" key="4">
    <source>
        <dbReference type="EMBL" id="MDQ0511739.1"/>
    </source>
</evidence>
<evidence type="ECO:0000313" key="5">
    <source>
        <dbReference type="Proteomes" id="UP001235094"/>
    </source>
</evidence>
<dbReference type="Proteomes" id="UP001235094">
    <property type="component" value="Unassembled WGS sequence"/>
</dbReference>
<evidence type="ECO:0000256" key="2">
    <source>
        <dbReference type="ARBA" id="ARBA00005695"/>
    </source>
</evidence>
<dbReference type="InterPro" id="IPR039424">
    <property type="entry name" value="SBP_5"/>
</dbReference>
<dbReference type="InterPro" id="IPR030678">
    <property type="entry name" value="Peptide/Ni-bd"/>
</dbReference>
<dbReference type="PANTHER" id="PTHR30290">
    <property type="entry name" value="PERIPLASMIC BINDING COMPONENT OF ABC TRANSPORTER"/>
    <property type="match status" value="1"/>
</dbReference>